<evidence type="ECO:0000313" key="4">
    <source>
        <dbReference type="Proteomes" id="UP000008144"/>
    </source>
</evidence>
<dbReference type="InParanoid" id="H2Y043"/>
<reference evidence="3" key="3">
    <citation type="submission" date="2025-08" db="UniProtKB">
        <authorList>
            <consortium name="Ensembl"/>
        </authorList>
    </citation>
    <scope>IDENTIFICATION</scope>
</reference>
<reference evidence="3" key="4">
    <citation type="submission" date="2025-09" db="UniProtKB">
        <authorList>
            <consortium name="Ensembl"/>
        </authorList>
    </citation>
    <scope>IDENTIFICATION</scope>
</reference>
<feature type="compositionally biased region" description="Basic and acidic residues" evidence="1">
    <location>
        <begin position="1"/>
        <end position="23"/>
    </location>
</feature>
<dbReference type="Ensembl" id="ENSCINT00000036265.1">
    <property type="protein sequence ID" value="ENSCINP00000035277.1"/>
    <property type="gene ID" value="ENSCING00000021931.1"/>
</dbReference>
<name>H2Y043_CIOIN</name>
<reference evidence="3" key="2">
    <citation type="journal article" date="2008" name="Genome Biol.">
        <title>Improved genome assembly and evidence-based global gene model set for the chordate Ciona intestinalis: new insight into intron and operon populations.</title>
        <authorList>
            <person name="Satou Y."/>
            <person name="Mineta K."/>
            <person name="Ogasawara M."/>
            <person name="Sasakura Y."/>
            <person name="Shoguchi E."/>
            <person name="Ueno K."/>
            <person name="Yamada L."/>
            <person name="Matsumoto J."/>
            <person name="Wasserscheid J."/>
            <person name="Dewar K."/>
            <person name="Wiley G.B."/>
            <person name="Macmil S.L."/>
            <person name="Roe B.A."/>
            <person name="Zeller R.W."/>
            <person name="Hastings K.E."/>
            <person name="Lemaire P."/>
            <person name="Lindquist E."/>
            <person name="Endo T."/>
            <person name="Hotta K."/>
            <person name="Inaba K."/>
        </authorList>
    </citation>
    <scope>NUCLEOTIDE SEQUENCE [LARGE SCALE GENOMIC DNA]</scope>
    <source>
        <strain evidence="3">wild type</strain>
    </source>
</reference>
<evidence type="ECO:0000313" key="3">
    <source>
        <dbReference type="Ensembl" id="ENSCINP00000035277.1"/>
    </source>
</evidence>
<accession>H2Y043</accession>
<organism evidence="3 4">
    <name type="scientific">Ciona intestinalis</name>
    <name type="common">Transparent sea squirt</name>
    <name type="synonym">Ascidia intestinalis</name>
    <dbReference type="NCBI Taxonomy" id="7719"/>
    <lineage>
        <taxon>Eukaryota</taxon>
        <taxon>Metazoa</taxon>
        <taxon>Chordata</taxon>
        <taxon>Tunicata</taxon>
        <taxon>Ascidiacea</taxon>
        <taxon>Phlebobranchia</taxon>
        <taxon>Cionidae</taxon>
        <taxon>Ciona</taxon>
    </lineage>
</organism>
<feature type="compositionally biased region" description="Polar residues" evidence="1">
    <location>
        <begin position="64"/>
        <end position="78"/>
    </location>
</feature>
<reference evidence="4" key="1">
    <citation type="journal article" date="2002" name="Science">
        <title>The draft genome of Ciona intestinalis: insights into chordate and vertebrate origins.</title>
        <authorList>
            <person name="Dehal P."/>
            <person name="Satou Y."/>
            <person name="Campbell R.K."/>
            <person name="Chapman J."/>
            <person name="Degnan B."/>
            <person name="De Tomaso A."/>
            <person name="Davidson B."/>
            <person name="Di Gregorio A."/>
            <person name="Gelpke M."/>
            <person name="Goodstein D.M."/>
            <person name="Harafuji N."/>
            <person name="Hastings K.E."/>
            <person name="Ho I."/>
            <person name="Hotta K."/>
            <person name="Huang W."/>
            <person name="Kawashima T."/>
            <person name="Lemaire P."/>
            <person name="Martinez D."/>
            <person name="Meinertzhagen I.A."/>
            <person name="Necula S."/>
            <person name="Nonaka M."/>
            <person name="Putnam N."/>
            <person name="Rash S."/>
            <person name="Saiga H."/>
            <person name="Satake M."/>
            <person name="Terry A."/>
            <person name="Yamada L."/>
            <person name="Wang H.G."/>
            <person name="Awazu S."/>
            <person name="Azumi K."/>
            <person name="Boore J."/>
            <person name="Branno M."/>
            <person name="Chin-Bow S."/>
            <person name="DeSantis R."/>
            <person name="Doyle S."/>
            <person name="Francino P."/>
            <person name="Keys D.N."/>
            <person name="Haga S."/>
            <person name="Hayashi H."/>
            <person name="Hino K."/>
            <person name="Imai K.S."/>
            <person name="Inaba K."/>
            <person name="Kano S."/>
            <person name="Kobayashi K."/>
            <person name="Kobayashi M."/>
            <person name="Lee B.I."/>
            <person name="Makabe K.W."/>
            <person name="Manohar C."/>
            <person name="Matassi G."/>
            <person name="Medina M."/>
            <person name="Mochizuki Y."/>
            <person name="Mount S."/>
            <person name="Morishita T."/>
            <person name="Miura S."/>
            <person name="Nakayama A."/>
            <person name="Nishizaka S."/>
            <person name="Nomoto H."/>
            <person name="Ohta F."/>
            <person name="Oishi K."/>
            <person name="Rigoutsos I."/>
            <person name="Sano M."/>
            <person name="Sasaki A."/>
            <person name="Sasakura Y."/>
            <person name="Shoguchi E."/>
            <person name="Shin-i T."/>
            <person name="Spagnuolo A."/>
            <person name="Stainier D."/>
            <person name="Suzuki M.M."/>
            <person name="Tassy O."/>
            <person name="Takatori N."/>
            <person name="Tokuoka M."/>
            <person name="Yagi K."/>
            <person name="Yoshizaki F."/>
            <person name="Wada S."/>
            <person name="Zhang C."/>
            <person name="Hyatt P.D."/>
            <person name="Larimer F."/>
            <person name="Detter C."/>
            <person name="Doggett N."/>
            <person name="Glavina T."/>
            <person name="Hawkins T."/>
            <person name="Richardson P."/>
            <person name="Lucas S."/>
            <person name="Kohara Y."/>
            <person name="Levine M."/>
            <person name="Satoh N."/>
            <person name="Rokhsar D.S."/>
        </authorList>
    </citation>
    <scope>NUCLEOTIDE SEQUENCE [LARGE SCALE GENOMIC DNA]</scope>
</reference>
<proteinExistence type="predicted"/>
<evidence type="ECO:0000256" key="1">
    <source>
        <dbReference type="SAM" id="MobiDB-lite"/>
    </source>
</evidence>
<dbReference type="AlphaFoldDB" id="H2Y043"/>
<gene>
    <name evidence="3" type="primary">LOC101243110</name>
</gene>
<keyword evidence="2" id="KW-1133">Transmembrane helix</keyword>
<evidence type="ECO:0000256" key="2">
    <source>
        <dbReference type="SAM" id="Phobius"/>
    </source>
</evidence>
<keyword evidence="2" id="KW-0812">Transmembrane</keyword>
<keyword evidence="2" id="KW-0472">Membrane</keyword>
<feature type="transmembrane region" description="Helical" evidence="2">
    <location>
        <begin position="133"/>
        <end position="155"/>
    </location>
</feature>
<feature type="compositionally biased region" description="Polar residues" evidence="1">
    <location>
        <begin position="105"/>
        <end position="114"/>
    </location>
</feature>
<keyword evidence="4" id="KW-1185">Reference proteome</keyword>
<protein>
    <submittedName>
        <fullName evidence="3">Uncharacterized LOC101243110</fullName>
    </submittedName>
</protein>
<dbReference type="GeneTree" id="ENSGT00660000097088"/>
<dbReference type="EMBL" id="EAAA01001284">
    <property type="status" value="NOT_ANNOTATED_CDS"/>
    <property type="molecule type" value="Genomic_DNA"/>
</dbReference>
<feature type="region of interest" description="Disordered" evidence="1">
    <location>
        <begin position="1"/>
        <end position="114"/>
    </location>
</feature>
<dbReference type="HOGENOM" id="CLU_1495678_0_0_1"/>
<dbReference type="Proteomes" id="UP000008144">
    <property type="component" value="Chromosome 14"/>
</dbReference>
<sequence>MSDQDKENEVKPQDEVEEPKNDSQESVNDVYEVPIRTGLDNVSLEIEDASKTIDPKPVQFEKVPTNQKPEQPSQSEIVKQNPIVKTRPPPPEPYASLPKRKPGGTMTSPPTYVSNEPTFSYSRRTFMNFVKSFEGVLFIVEVIASLLSWVLLTVWTRAGPDYRFPVLLASRCLLSWLRGH</sequence>